<evidence type="ECO:0000259" key="7">
    <source>
        <dbReference type="Pfam" id="PF00892"/>
    </source>
</evidence>
<feature type="transmembrane region" description="Helical" evidence="6">
    <location>
        <begin position="7"/>
        <end position="27"/>
    </location>
</feature>
<dbReference type="InterPro" id="IPR000620">
    <property type="entry name" value="EamA_dom"/>
</dbReference>
<feature type="transmembrane region" description="Helical" evidence="6">
    <location>
        <begin position="272"/>
        <end position="289"/>
    </location>
</feature>
<evidence type="ECO:0000256" key="4">
    <source>
        <dbReference type="ARBA" id="ARBA00022989"/>
    </source>
</evidence>
<dbReference type="EMBL" id="CP027668">
    <property type="protein sequence ID" value="AVO47273.1"/>
    <property type="molecule type" value="Genomic_DNA"/>
</dbReference>
<dbReference type="Proteomes" id="UP000237889">
    <property type="component" value="Chromosome"/>
</dbReference>
<dbReference type="PANTHER" id="PTHR32322">
    <property type="entry name" value="INNER MEMBRANE TRANSPORTER"/>
    <property type="match status" value="1"/>
</dbReference>
<evidence type="ECO:0000256" key="5">
    <source>
        <dbReference type="ARBA" id="ARBA00023136"/>
    </source>
</evidence>
<dbReference type="KEGG" id="phr:C6569_20735"/>
<feature type="domain" description="EamA" evidence="7">
    <location>
        <begin position="161"/>
        <end position="289"/>
    </location>
</feature>
<feature type="domain" description="EamA" evidence="7">
    <location>
        <begin position="10"/>
        <end position="138"/>
    </location>
</feature>
<dbReference type="SUPFAM" id="SSF103481">
    <property type="entry name" value="Multidrug resistance efflux transporter EmrE"/>
    <property type="match status" value="2"/>
</dbReference>
<feature type="transmembrane region" description="Helical" evidence="6">
    <location>
        <begin position="185"/>
        <end position="205"/>
    </location>
</feature>
<dbReference type="AlphaFoldDB" id="A0A2S0NH81"/>
<feature type="transmembrane region" description="Helical" evidence="6">
    <location>
        <begin position="68"/>
        <end position="87"/>
    </location>
</feature>
<dbReference type="GO" id="GO:0016020">
    <property type="term" value="C:membrane"/>
    <property type="evidence" value="ECO:0007669"/>
    <property type="project" value="UniProtKB-SubCell"/>
</dbReference>
<dbReference type="Pfam" id="PF00892">
    <property type="entry name" value="EamA"/>
    <property type="match status" value="2"/>
</dbReference>
<evidence type="ECO:0000256" key="2">
    <source>
        <dbReference type="ARBA" id="ARBA00007362"/>
    </source>
</evidence>
<dbReference type="InterPro" id="IPR037185">
    <property type="entry name" value="EmrE-like"/>
</dbReference>
<comment type="similarity">
    <text evidence="2">Belongs to the EamA transporter family.</text>
</comment>
<evidence type="ECO:0000256" key="3">
    <source>
        <dbReference type="ARBA" id="ARBA00022692"/>
    </source>
</evidence>
<keyword evidence="5 6" id="KW-0472">Membrane</keyword>
<protein>
    <submittedName>
        <fullName evidence="8">EamA family transporter</fullName>
    </submittedName>
</protein>
<organism evidence="8 9">
    <name type="scientific">Phreatobacter cathodiphilus</name>
    <dbReference type="NCBI Taxonomy" id="1868589"/>
    <lineage>
        <taxon>Bacteria</taxon>
        <taxon>Pseudomonadati</taxon>
        <taxon>Pseudomonadota</taxon>
        <taxon>Alphaproteobacteria</taxon>
        <taxon>Hyphomicrobiales</taxon>
        <taxon>Phreatobacteraceae</taxon>
        <taxon>Phreatobacter</taxon>
    </lineage>
</organism>
<evidence type="ECO:0000256" key="6">
    <source>
        <dbReference type="SAM" id="Phobius"/>
    </source>
</evidence>
<feature type="transmembrane region" description="Helical" evidence="6">
    <location>
        <begin position="127"/>
        <end position="147"/>
    </location>
</feature>
<evidence type="ECO:0000313" key="9">
    <source>
        <dbReference type="Proteomes" id="UP000237889"/>
    </source>
</evidence>
<evidence type="ECO:0000256" key="1">
    <source>
        <dbReference type="ARBA" id="ARBA00004141"/>
    </source>
</evidence>
<comment type="subcellular location">
    <subcellularLocation>
        <location evidence="1">Membrane</location>
        <topology evidence="1">Multi-pass membrane protein</topology>
    </subcellularLocation>
</comment>
<name>A0A2S0NH81_9HYPH</name>
<feature type="transmembrane region" description="Helical" evidence="6">
    <location>
        <begin position="93"/>
        <end position="115"/>
    </location>
</feature>
<reference evidence="8 9" key="1">
    <citation type="submission" date="2018-03" db="EMBL/GenBank/DDBJ databases">
        <title>Genome sequencing of Phreatobacter sp.</title>
        <authorList>
            <person name="Kim S.-J."/>
            <person name="Heo J."/>
            <person name="Kwon S.-W."/>
        </authorList>
    </citation>
    <scope>NUCLEOTIDE SEQUENCE [LARGE SCALE GENOMIC DNA]</scope>
    <source>
        <strain evidence="8 9">S-12</strain>
    </source>
</reference>
<dbReference type="OrthoDB" id="9809509at2"/>
<feature type="transmembrane region" description="Helical" evidence="6">
    <location>
        <begin position="153"/>
        <end position="173"/>
    </location>
</feature>
<feature type="transmembrane region" description="Helical" evidence="6">
    <location>
        <begin position="249"/>
        <end position="266"/>
    </location>
</feature>
<feature type="transmembrane region" description="Helical" evidence="6">
    <location>
        <begin position="217"/>
        <end position="237"/>
    </location>
</feature>
<dbReference type="Gene3D" id="1.10.3730.20">
    <property type="match status" value="2"/>
</dbReference>
<dbReference type="InterPro" id="IPR050638">
    <property type="entry name" value="AA-Vitamin_Transporters"/>
</dbReference>
<proteinExistence type="inferred from homology"/>
<dbReference type="RefSeq" id="WP_106750643.1">
    <property type="nucleotide sequence ID" value="NZ_CP027668.1"/>
</dbReference>
<keyword evidence="3 6" id="KW-0812">Transmembrane</keyword>
<feature type="transmembrane region" description="Helical" evidence="6">
    <location>
        <begin position="33"/>
        <end position="56"/>
    </location>
</feature>
<evidence type="ECO:0000313" key="8">
    <source>
        <dbReference type="EMBL" id="AVO47273.1"/>
    </source>
</evidence>
<keyword evidence="4 6" id="KW-1133">Transmembrane helix</keyword>
<sequence length="292" mass="30770">MSLAVRTVPLLFVLAWSTGWIVAGFSARLADPLWFLFLRFSMAAAVIAAIAFAMGAPWPRSGREVGHAMMSGVLLHALYLAGVWWAVANGVPSGVSGIMAGLQPVMTALLAPAILGERITLRQGAGVALGFAGIVLVLLPKVVGVSAEAFEAIATPLAVNLVSMVAVTAGTFYQKRFVSGGDMRTTTAWQYVAAAGVMLVLTALFGKAEAVWNQTLILTMAWSVLALSVGGIFLFLYLIRRGEVSRATAYIYLVPAVSALMAFVFFGETLTPVQLVGMAVTAFGVWLATRPA</sequence>
<dbReference type="PANTHER" id="PTHR32322:SF2">
    <property type="entry name" value="EAMA DOMAIN-CONTAINING PROTEIN"/>
    <property type="match status" value="1"/>
</dbReference>
<accession>A0A2S0NH81</accession>
<gene>
    <name evidence="8" type="ORF">C6569_20735</name>
</gene>
<keyword evidence="9" id="KW-1185">Reference proteome</keyword>